<dbReference type="AlphaFoldDB" id="A0A6V7TW29"/>
<dbReference type="Proteomes" id="UP000580250">
    <property type="component" value="Unassembled WGS sequence"/>
</dbReference>
<organism evidence="2 3">
    <name type="scientific">Meloidogyne enterolobii</name>
    <name type="common">Root-knot nematode worm</name>
    <name type="synonym">Meloidogyne mayaguensis</name>
    <dbReference type="NCBI Taxonomy" id="390850"/>
    <lineage>
        <taxon>Eukaryota</taxon>
        <taxon>Metazoa</taxon>
        <taxon>Ecdysozoa</taxon>
        <taxon>Nematoda</taxon>
        <taxon>Chromadorea</taxon>
        <taxon>Rhabditida</taxon>
        <taxon>Tylenchina</taxon>
        <taxon>Tylenchomorpha</taxon>
        <taxon>Tylenchoidea</taxon>
        <taxon>Meloidogynidae</taxon>
        <taxon>Meloidogyninae</taxon>
        <taxon>Meloidogyne</taxon>
    </lineage>
</organism>
<dbReference type="EMBL" id="CAJEWN010000019">
    <property type="protein sequence ID" value="CAD2137023.1"/>
    <property type="molecule type" value="Genomic_DNA"/>
</dbReference>
<reference evidence="2 3" key="1">
    <citation type="submission" date="2020-08" db="EMBL/GenBank/DDBJ databases">
        <authorList>
            <person name="Koutsovoulos G."/>
            <person name="Danchin GJ E."/>
        </authorList>
    </citation>
    <scope>NUCLEOTIDE SEQUENCE [LARGE SCALE GENOMIC DNA]</scope>
</reference>
<sequence length="84" mass="9580">MKIKQLLLIVQFVFAIEYLFKGALGGCVGSSTTLEGKCQCEKYDLNQFNIQRKISSINLRVKENEQIGEESIFGKVCCQFLYYA</sequence>
<feature type="signal peptide" evidence="1">
    <location>
        <begin position="1"/>
        <end position="15"/>
    </location>
</feature>
<accession>A0A6V7TW29</accession>
<protein>
    <submittedName>
        <fullName evidence="2">Uncharacterized protein</fullName>
    </submittedName>
</protein>
<name>A0A6V7TW29_MELEN</name>
<evidence type="ECO:0000256" key="1">
    <source>
        <dbReference type="SAM" id="SignalP"/>
    </source>
</evidence>
<gene>
    <name evidence="2" type="ORF">MENT_LOCUS5287</name>
</gene>
<evidence type="ECO:0000313" key="2">
    <source>
        <dbReference type="EMBL" id="CAD2137023.1"/>
    </source>
</evidence>
<comment type="caution">
    <text evidence="2">The sequence shown here is derived from an EMBL/GenBank/DDBJ whole genome shotgun (WGS) entry which is preliminary data.</text>
</comment>
<proteinExistence type="predicted"/>
<keyword evidence="1" id="KW-0732">Signal</keyword>
<feature type="chain" id="PRO_5027721848" evidence="1">
    <location>
        <begin position="16"/>
        <end position="84"/>
    </location>
</feature>
<evidence type="ECO:0000313" key="3">
    <source>
        <dbReference type="Proteomes" id="UP000580250"/>
    </source>
</evidence>